<dbReference type="AlphaFoldDB" id="A0A9P6JZH7"/>
<gene>
    <name evidence="2" type="ORF">EC957_005071</name>
</gene>
<feature type="region of interest" description="Disordered" evidence="1">
    <location>
        <begin position="160"/>
        <end position="199"/>
    </location>
</feature>
<proteinExistence type="predicted"/>
<comment type="caution">
    <text evidence="2">The sequence shown here is derived from an EMBL/GenBank/DDBJ whole genome shotgun (WGS) entry which is preliminary data.</text>
</comment>
<accession>A0A9P6JZH7</accession>
<evidence type="ECO:0000256" key="1">
    <source>
        <dbReference type="SAM" id="MobiDB-lite"/>
    </source>
</evidence>
<organism evidence="2 3">
    <name type="scientific">Mortierella hygrophila</name>
    <dbReference type="NCBI Taxonomy" id="979708"/>
    <lineage>
        <taxon>Eukaryota</taxon>
        <taxon>Fungi</taxon>
        <taxon>Fungi incertae sedis</taxon>
        <taxon>Mucoromycota</taxon>
        <taxon>Mortierellomycotina</taxon>
        <taxon>Mortierellomycetes</taxon>
        <taxon>Mortierellales</taxon>
        <taxon>Mortierellaceae</taxon>
        <taxon>Mortierella</taxon>
    </lineage>
</organism>
<sequence length="199" mass="22172">MFNGDDDEAEQEEEEEWTLDAGVNDSDQPHIVTGFWAKLDVHQFLVRLLDFENARRYLTPRTTGTKLVALQGKVASIVNAAMAELPPPSPPSKPRVLWNDTTARQKFRYIKAKYDKCVKLTKATGNGDAESSILAADINDICPYYHGLVAIFGAQPTTNHPPLRDSATPSRAPFVLEESDLEERAPVSNPEFGKSHSYR</sequence>
<feature type="compositionally biased region" description="Acidic residues" evidence="1">
    <location>
        <begin position="1"/>
        <end position="18"/>
    </location>
</feature>
<keyword evidence="3" id="KW-1185">Reference proteome</keyword>
<evidence type="ECO:0000313" key="2">
    <source>
        <dbReference type="EMBL" id="KAF9539777.1"/>
    </source>
</evidence>
<protein>
    <submittedName>
        <fullName evidence="2">Uncharacterized protein</fullName>
    </submittedName>
</protein>
<feature type="region of interest" description="Disordered" evidence="1">
    <location>
        <begin position="1"/>
        <end position="25"/>
    </location>
</feature>
<evidence type="ECO:0000313" key="3">
    <source>
        <dbReference type="Proteomes" id="UP000723463"/>
    </source>
</evidence>
<dbReference type="EMBL" id="JAAAXW010000230">
    <property type="protein sequence ID" value="KAF9539777.1"/>
    <property type="molecule type" value="Genomic_DNA"/>
</dbReference>
<reference evidence="2" key="1">
    <citation type="journal article" date="2020" name="Fungal Divers.">
        <title>Resolving the Mortierellaceae phylogeny through synthesis of multi-gene phylogenetics and phylogenomics.</title>
        <authorList>
            <person name="Vandepol N."/>
            <person name="Liber J."/>
            <person name="Desiro A."/>
            <person name="Na H."/>
            <person name="Kennedy M."/>
            <person name="Barry K."/>
            <person name="Grigoriev I.V."/>
            <person name="Miller A.N."/>
            <person name="O'Donnell K."/>
            <person name="Stajich J.E."/>
            <person name="Bonito G."/>
        </authorList>
    </citation>
    <scope>NUCLEOTIDE SEQUENCE</scope>
    <source>
        <strain evidence="2">NRRL 2591</strain>
    </source>
</reference>
<name>A0A9P6JZH7_9FUNG</name>
<dbReference type="Proteomes" id="UP000723463">
    <property type="component" value="Unassembled WGS sequence"/>
</dbReference>